<dbReference type="Gene3D" id="2.60.40.1460">
    <property type="entry name" value="Integrin domains. Chain A, domain 2"/>
    <property type="match status" value="1"/>
</dbReference>
<evidence type="ECO:0000256" key="5">
    <source>
        <dbReference type="ARBA" id="ARBA00022737"/>
    </source>
</evidence>
<dbReference type="Pfam" id="PF01839">
    <property type="entry name" value="FG-GAP"/>
    <property type="match status" value="2"/>
</dbReference>
<keyword evidence="5" id="KW-0677">Repeat</keyword>
<dbReference type="PROSITE" id="PS00242">
    <property type="entry name" value="INTEGRIN_ALPHA"/>
    <property type="match status" value="1"/>
</dbReference>
<dbReference type="PANTHER" id="PTHR23220:SF122">
    <property type="entry name" value="INTEGRIN ALPHA-PS1"/>
    <property type="match status" value="1"/>
</dbReference>
<keyword evidence="3 13" id="KW-0812">Transmembrane</keyword>
<dbReference type="SMART" id="SM00191">
    <property type="entry name" value="Int_alpha"/>
    <property type="match status" value="5"/>
</dbReference>
<protein>
    <submittedName>
        <fullName evidence="17">Integrin alpha-9</fullName>
    </submittedName>
</protein>
<evidence type="ECO:0000256" key="1">
    <source>
        <dbReference type="ARBA" id="ARBA00004479"/>
    </source>
</evidence>
<accession>A0A2B4RX46</accession>
<name>A0A2B4RX46_STYPI</name>
<dbReference type="InterPro" id="IPR013517">
    <property type="entry name" value="FG-GAP"/>
</dbReference>
<keyword evidence="11" id="KW-0325">Glycoprotein</keyword>
<dbReference type="OrthoDB" id="5317514at2759"/>
<dbReference type="InterPro" id="IPR048285">
    <property type="entry name" value="Integrin_alpha_Ig-like_2"/>
</dbReference>
<evidence type="ECO:0000259" key="15">
    <source>
        <dbReference type="Pfam" id="PF20805"/>
    </source>
</evidence>
<dbReference type="PANTHER" id="PTHR23220">
    <property type="entry name" value="INTEGRIN ALPHA"/>
    <property type="match status" value="1"/>
</dbReference>
<dbReference type="SUPFAM" id="SSF69179">
    <property type="entry name" value="Integrin domains"/>
    <property type="match status" value="3"/>
</dbReference>
<evidence type="ECO:0000256" key="4">
    <source>
        <dbReference type="ARBA" id="ARBA00022729"/>
    </source>
</evidence>
<dbReference type="InterPro" id="IPR000413">
    <property type="entry name" value="Integrin_alpha"/>
</dbReference>
<feature type="repeat" description="FG-GAP" evidence="12">
    <location>
        <begin position="505"/>
        <end position="562"/>
    </location>
</feature>
<dbReference type="PROSITE" id="PS51470">
    <property type="entry name" value="FG_GAP"/>
    <property type="match status" value="3"/>
</dbReference>
<dbReference type="STRING" id="50429.A0A2B4RX46"/>
<evidence type="ECO:0000256" key="8">
    <source>
        <dbReference type="ARBA" id="ARBA00023037"/>
    </source>
</evidence>
<feature type="domain" description="Integrin alpha third immunoglobulin-like" evidence="16">
    <location>
        <begin position="931"/>
        <end position="1118"/>
    </location>
</feature>
<proteinExistence type="inferred from homology"/>
<dbReference type="GO" id="GO:0007229">
    <property type="term" value="P:integrin-mediated signaling pathway"/>
    <property type="evidence" value="ECO:0007669"/>
    <property type="project" value="UniProtKB-KW"/>
</dbReference>
<feature type="domain" description="Integrin alpha second immunoglobulin-like" evidence="15">
    <location>
        <begin position="779"/>
        <end position="915"/>
    </location>
</feature>
<dbReference type="PRINTS" id="PR01185">
    <property type="entry name" value="INTEGRINA"/>
</dbReference>
<dbReference type="GO" id="GO:0098609">
    <property type="term" value="P:cell-cell adhesion"/>
    <property type="evidence" value="ECO:0007669"/>
    <property type="project" value="TreeGrafter"/>
</dbReference>
<keyword evidence="6 13" id="KW-0130">Cell adhesion</keyword>
<feature type="repeat" description="FG-GAP" evidence="12">
    <location>
        <begin position="284"/>
        <end position="342"/>
    </location>
</feature>
<dbReference type="GO" id="GO:0007160">
    <property type="term" value="P:cell-matrix adhesion"/>
    <property type="evidence" value="ECO:0007669"/>
    <property type="project" value="TreeGrafter"/>
</dbReference>
<evidence type="ECO:0000256" key="12">
    <source>
        <dbReference type="PROSITE-ProRule" id="PRU00803"/>
    </source>
</evidence>
<evidence type="ECO:0000256" key="2">
    <source>
        <dbReference type="ARBA" id="ARBA00008054"/>
    </source>
</evidence>
<keyword evidence="18" id="KW-1185">Reference proteome</keyword>
<gene>
    <name evidence="17" type="primary">ITGA9</name>
    <name evidence="17" type="ORF">AWC38_SpisGene14132</name>
</gene>
<feature type="compositionally biased region" description="Polar residues" evidence="14">
    <location>
        <begin position="346"/>
        <end position="417"/>
    </location>
</feature>
<dbReference type="GO" id="GO:0009897">
    <property type="term" value="C:external side of plasma membrane"/>
    <property type="evidence" value="ECO:0007669"/>
    <property type="project" value="TreeGrafter"/>
</dbReference>
<dbReference type="Gene3D" id="2.130.10.130">
    <property type="entry name" value="Integrin alpha, N-terminal"/>
    <property type="match status" value="2"/>
</dbReference>
<evidence type="ECO:0000256" key="10">
    <source>
        <dbReference type="ARBA" id="ARBA00023170"/>
    </source>
</evidence>
<evidence type="ECO:0000256" key="6">
    <source>
        <dbReference type="ARBA" id="ARBA00022889"/>
    </source>
</evidence>
<dbReference type="Proteomes" id="UP000225706">
    <property type="component" value="Unassembled WGS sequence"/>
</dbReference>
<comment type="subcellular location">
    <subcellularLocation>
        <location evidence="1 13">Membrane</location>
        <topology evidence="1 13">Single-pass type I membrane protein</topology>
    </subcellularLocation>
</comment>
<dbReference type="Gene3D" id="1.20.5.930">
    <property type="entry name" value="Bicelle-embedded integrin alpha(iib) transmembrane segment"/>
    <property type="match status" value="1"/>
</dbReference>
<feature type="compositionally biased region" description="Polar residues" evidence="14">
    <location>
        <begin position="433"/>
        <end position="455"/>
    </location>
</feature>
<comment type="similarity">
    <text evidence="2 13">Belongs to the integrin alpha chain family.</text>
</comment>
<dbReference type="InterPro" id="IPR048286">
    <property type="entry name" value="Integrin_alpha_Ig-like_3"/>
</dbReference>
<dbReference type="InterPro" id="IPR032695">
    <property type="entry name" value="Integrin_dom_sf"/>
</dbReference>
<feature type="compositionally biased region" description="Polar residues" evidence="14">
    <location>
        <begin position="471"/>
        <end position="493"/>
    </location>
</feature>
<sequence length="1186" mass="130003">MELRLLRNTLHFASILTLGKVFAFNLDVKSAVTYDGPAESDLFGYSVATHSYNGQKWLLVGAPLSNVTSTNGQKTLIKYGTVFKCQYQLGSNSCSEIVMDHQTPKEEVHQLGNRTVVVEVEKKTEQWLGATLHSTSENGKVVTCAPRYMEAPFTRKEGIIDHRYIALTGRCFLMYRDLTVQREAISPCEGKVGHPLGYCQAGLSAEFSADGEELLMGTVGVSVGRGGLAAYSLSAEKSIFSPITKLKIDAYMEFIGGAPRANGIRGKVVLYKYSPERNDIGITSEILSPPEIKVGSYFGSSICVVDLNNDKFSDLLVGAPRASDSDKGRVFVYVNNKMPTSEPDRQSLSASQPASQTGSHCQPANQRARQAVTVSQPTSEPDRQSLSASQPASQTGSHCQPANQRARQAVTVSQPTSEPDRQSLSASQLASQTGSHCQPANQRARQAVTVSQPTSEPDRQSLSASQRASQTGSHCQPANQRARQAVTVSQPTSEPDRQSGALDVQDPLGLVGDDTPYGQFGRAIARVGDLNKDSFQDVAISAPFEDNGAVYIYHGSSNGINFTYKQKLRGSSVDTGLRLFGSSLAGIVDMDDNGYPDIAVGAYGSNKAVLFRTRSIVNVEGEIQLSRNQIVVESDDNLCLLDGGKYYKCLNLSLCFTNKDKGAANFSGLGITYSVDLDRVKVVRGTNFFRRIFFLEEVSGNKVHTIKGVQNLTKQGERQCTPPRTVYLKEKDSLADVASSLTFDLDFGLVESCGNTLCPVFNDSLLTTHRAKAFFMKRCKNQKVCVPDLAVEGKVLLVGYDENPRFDSQLKLGLVKDLILQLTVSNKAIDYAYYSKLVVKYPSSLSYQRTGDCEHERSSDNDTQSQLSIICDVEKVALPGQSNKNFSLIFSVASVEEDISITVTAESQDLDVNEEDNSKEFFMAVKYEADLEIKGYSKPDQVIYSGSVKTQEKVREFQEEIGPEIVQTIKVSNRGPSVVDWSQLTITVPKLLNKEDPESFLLYLLQVEVIGSGSCSAVVNPLNIKSVQLNESTSIENSVKQRQTRDVKRLSCGEVGCQSFQCSLGRLRQGDKVEIKLTSRLWQNTLLKLNKLAVVEVETIAQVQPPAKVTQPDEKNDAVTIILTAKPERAVASKKSTPWWVYLVSALGAVILLGVAFFILYKLGFFKRKSKSLELTPEELLPMKKV</sequence>
<keyword evidence="9 13" id="KW-0472">Membrane</keyword>
<feature type="compositionally biased region" description="Low complexity" evidence="14">
    <location>
        <begin position="460"/>
        <end position="470"/>
    </location>
</feature>
<comment type="caution">
    <text evidence="17">The sequence shown here is derived from an EMBL/GenBank/DDBJ whole genome shotgun (WGS) entry which is preliminary data.</text>
</comment>
<dbReference type="Gene3D" id="2.60.40.1530">
    <property type="entry name" value="ntegrin, alpha v. Chain A, domain 4"/>
    <property type="match status" value="1"/>
</dbReference>
<reference evidence="18" key="1">
    <citation type="journal article" date="2017" name="bioRxiv">
        <title>Comparative analysis of the genomes of Stylophora pistillata and Acropora digitifera provides evidence for extensive differences between species of corals.</title>
        <authorList>
            <person name="Voolstra C.R."/>
            <person name="Li Y."/>
            <person name="Liew Y.J."/>
            <person name="Baumgarten S."/>
            <person name="Zoccola D."/>
            <person name="Flot J.-F."/>
            <person name="Tambutte S."/>
            <person name="Allemand D."/>
            <person name="Aranda M."/>
        </authorList>
    </citation>
    <scope>NUCLEOTIDE SEQUENCE [LARGE SCALE GENOMIC DNA]</scope>
</reference>
<evidence type="ECO:0000259" key="16">
    <source>
        <dbReference type="Pfam" id="PF20806"/>
    </source>
</evidence>
<evidence type="ECO:0000313" key="17">
    <source>
        <dbReference type="EMBL" id="PFX21379.1"/>
    </source>
</evidence>
<feature type="compositionally biased region" description="Low complexity" evidence="14">
    <location>
        <begin position="422"/>
        <end position="432"/>
    </location>
</feature>
<dbReference type="Pfam" id="PF20805">
    <property type="entry name" value="Integrin_A_Ig_2"/>
    <property type="match status" value="1"/>
</dbReference>
<evidence type="ECO:0000256" key="7">
    <source>
        <dbReference type="ARBA" id="ARBA00022989"/>
    </source>
</evidence>
<dbReference type="EMBL" id="LSMT01000279">
    <property type="protein sequence ID" value="PFX21379.1"/>
    <property type="molecule type" value="Genomic_DNA"/>
</dbReference>
<feature type="transmembrane region" description="Helical" evidence="13">
    <location>
        <begin position="1139"/>
        <end position="1161"/>
    </location>
</feature>
<evidence type="ECO:0000256" key="11">
    <source>
        <dbReference type="ARBA" id="ARBA00023180"/>
    </source>
</evidence>
<dbReference type="InterPro" id="IPR018184">
    <property type="entry name" value="Integrin_alpha_C_CS"/>
</dbReference>
<evidence type="ECO:0000256" key="14">
    <source>
        <dbReference type="SAM" id="MobiDB-lite"/>
    </source>
</evidence>
<dbReference type="GO" id="GO:0008305">
    <property type="term" value="C:integrin complex"/>
    <property type="evidence" value="ECO:0007669"/>
    <property type="project" value="InterPro"/>
</dbReference>
<organism evidence="17 18">
    <name type="scientific">Stylophora pistillata</name>
    <name type="common">Smooth cauliflower coral</name>
    <dbReference type="NCBI Taxonomy" id="50429"/>
    <lineage>
        <taxon>Eukaryota</taxon>
        <taxon>Metazoa</taxon>
        <taxon>Cnidaria</taxon>
        <taxon>Anthozoa</taxon>
        <taxon>Hexacorallia</taxon>
        <taxon>Scleractinia</taxon>
        <taxon>Astrocoeniina</taxon>
        <taxon>Pocilloporidae</taxon>
        <taxon>Stylophora</taxon>
    </lineage>
</organism>
<dbReference type="GO" id="GO:0033627">
    <property type="term" value="P:cell adhesion mediated by integrin"/>
    <property type="evidence" value="ECO:0007669"/>
    <property type="project" value="TreeGrafter"/>
</dbReference>
<dbReference type="Pfam" id="PF20806">
    <property type="entry name" value="Integrin_A_Ig_3"/>
    <property type="match status" value="1"/>
</dbReference>
<keyword evidence="8 13" id="KW-0401">Integrin</keyword>
<evidence type="ECO:0000256" key="13">
    <source>
        <dbReference type="RuleBase" id="RU003762"/>
    </source>
</evidence>
<feature type="region of interest" description="Disordered" evidence="14">
    <location>
        <begin position="338"/>
        <end position="509"/>
    </location>
</feature>
<keyword evidence="10 13" id="KW-0675">Receptor</keyword>
<dbReference type="InterPro" id="IPR028994">
    <property type="entry name" value="Integrin_alpha_N"/>
</dbReference>
<evidence type="ECO:0000256" key="3">
    <source>
        <dbReference type="ARBA" id="ARBA00022692"/>
    </source>
</evidence>
<evidence type="ECO:0000313" key="18">
    <source>
        <dbReference type="Proteomes" id="UP000225706"/>
    </source>
</evidence>
<keyword evidence="7 13" id="KW-1133">Transmembrane helix</keyword>
<dbReference type="SUPFAM" id="SSF69318">
    <property type="entry name" value="Integrin alpha N-terminal domain"/>
    <property type="match status" value="2"/>
</dbReference>
<keyword evidence="4" id="KW-0732">Signal</keyword>
<dbReference type="GO" id="GO:0005178">
    <property type="term" value="F:integrin binding"/>
    <property type="evidence" value="ECO:0007669"/>
    <property type="project" value="TreeGrafter"/>
</dbReference>
<feature type="repeat" description="FG-GAP" evidence="12">
    <location>
        <begin position="566"/>
        <end position="628"/>
    </location>
</feature>
<evidence type="ECO:0000256" key="9">
    <source>
        <dbReference type="ARBA" id="ARBA00023136"/>
    </source>
</evidence>
<dbReference type="Gene3D" id="2.60.40.1510">
    <property type="entry name" value="ntegrin, alpha v. Chain A, domain 3"/>
    <property type="match status" value="1"/>
</dbReference>
<dbReference type="AlphaFoldDB" id="A0A2B4RX46"/>
<dbReference type="InterPro" id="IPR013519">
    <property type="entry name" value="Int_alpha_beta-p"/>
</dbReference>